<reference evidence="4 5" key="1">
    <citation type="submission" date="2024-09" db="EMBL/GenBank/DDBJ databases">
        <title>A chromosome-level genome assembly of Gray's grenadier anchovy, Coilia grayii.</title>
        <authorList>
            <person name="Fu Z."/>
        </authorList>
    </citation>
    <scope>NUCLEOTIDE SEQUENCE [LARGE SCALE GENOMIC DNA]</scope>
    <source>
        <strain evidence="4">G4</strain>
        <tissue evidence="4">Muscle</tissue>
    </source>
</reference>
<dbReference type="EMBL" id="JBHFQA010000003">
    <property type="protein sequence ID" value="KAL2100579.1"/>
    <property type="molecule type" value="Genomic_DNA"/>
</dbReference>
<dbReference type="GO" id="GO:0016874">
    <property type="term" value="F:ligase activity"/>
    <property type="evidence" value="ECO:0007669"/>
    <property type="project" value="UniProtKB-KW"/>
</dbReference>
<dbReference type="PANTHER" id="PTHR12241">
    <property type="entry name" value="TUBULIN POLYGLUTAMYLASE"/>
    <property type="match status" value="1"/>
</dbReference>
<dbReference type="PANTHER" id="PTHR12241:SF161">
    <property type="entry name" value="TUBULIN POLYGLUTAMYLASE TTLL6"/>
    <property type="match status" value="1"/>
</dbReference>
<dbReference type="InterPro" id="IPR004344">
    <property type="entry name" value="TTL/TTLL_fam"/>
</dbReference>
<sequence length="190" mass="22586">MDPFRRAATRFGLLEALQGEEWTVYWTDLTVSLERVMDMKAYQKINHFPGMIEICRKDLLARNMNRMFKRFPKDYNIFPRTWVLPADYSDLQAYSRCRRHRTYICKPDSASQGRGIFLTRSAKDVPSREHMICQVYLSRPFILDGFKFDLRIYVLVTSCDPLRIFLYEEGLARFCTTPYSLPNNNNLVRR</sequence>
<dbReference type="SUPFAM" id="SSF56059">
    <property type="entry name" value="Glutathione synthetase ATP-binding domain-like"/>
    <property type="match status" value="1"/>
</dbReference>
<comment type="caution">
    <text evidence="4">The sequence shown here is derived from an EMBL/GenBank/DDBJ whole genome shotgun (WGS) entry which is preliminary data.</text>
</comment>
<accession>A0ABD1KNA2</accession>
<evidence type="ECO:0000313" key="5">
    <source>
        <dbReference type="Proteomes" id="UP001591681"/>
    </source>
</evidence>
<keyword evidence="2" id="KW-0547">Nucleotide-binding</keyword>
<keyword evidence="5" id="KW-1185">Reference proteome</keyword>
<evidence type="ECO:0000256" key="2">
    <source>
        <dbReference type="ARBA" id="ARBA00022741"/>
    </source>
</evidence>
<dbReference type="AlphaFoldDB" id="A0ABD1KNA2"/>
<dbReference type="PROSITE" id="PS51221">
    <property type="entry name" value="TTL"/>
    <property type="match status" value="1"/>
</dbReference>
<keyword evidence="1" id="KW-0436">Ligase</keyword>
<dbReference type="Pfam" id="PF03133">
    <property type="entry name" value="TTL"/>
    <property type="match status" value="1"/>
</dbReference>
<proteinExistence type="predicted"/>
<evidence type="ECO:0000256" key="1">
    <source>
        <dbReference type="ARBA" id="ARBA00022598"/>
    </source>
</evidence>
<protein>
    <submittedName>
        <fullName evidence="4">Uncharacterized protein</fullName>
    </submittedName>
</protein>
<organism evidence="4 5">
    <name type="scientific">Coilia grayii</name>
    <name type="common">Gray's grenadier anchovy</name>
    <dbReference type="NCBI Taxonomy" id="363190"/>
    <lineage>
        <taxon>Eukaryota</taxon>
        <taxon>Metazoa</taxon>
        <taxon>Chordata</taxon>
        <taxon>Craniata</taxon>
        <taxon>Vertebrata</taxon>
        <taxon>Euteleostomi</taxon>
        <taxon>Actinopterygii</taxon>
        <taxon>Neopterygii</taxon>
        <taxon>Teleostei</taxon>
        <taxon>Clupei</taxon>
        <taxon>Clupeiformes</taxon>
        <taxon>Clupeoidei</taxon>
        <taxon>Engraulidae</taxon>
        <taxon>Coilinae</taxon>
        <taxon>Coilia</taxon>
    </lineage>
</organism>
<dbReference type="Gene3D" id="3.30.470.20">
    <property type="entry name" value="ATP-grasp fold, B domain"/>
    <property type="match status" value="1"/>
</dbReference>
<gene>
    <name evidence="4" type="ORF">ACEWY4_002340</name>
</gene>
<name>A0ABD1KNA2_9TELE</name>
<dbReference type="Proteomes" id="UP001591681">
    <property type="component" value="Unassembled WGS sequence"/>
</dbReference>
<keyword evidence="3" id="KW-0067">ATP-binding</keyword>
<evidence type="ECO:0000313" key="4">
    <source>
        <dbReference type="EMBL" id="KAL2100579.1"/>
    </source>
</evidence>
<evidence type="ECO:0000256" key="3">
    <source>
        <dbReference type="ARBA" id="ARBA00022840"/>
    </source>
</evidence>
<dbReference type="GO" id="GO:0005524">
    <property type="term" value="F:ATP binding"/>
    <property type="evidence" value="ECO:0007669"/>
    <property type="project" value="UniProtKB-KW"/>
</dbReference>